<dbReference type="GO" id="GO:0016757">
    <property type="term" value="F:glycosyltransferase activity"/>
    <property type="evidence" value="ECO:0007669"/>
    <property type="project" value="InterPro"/>
</dbReference>
<gene>
    <name evidence="4" type="ORF">GSY63_13390</name>
</gene>
<dbReference type="GO" id="GO:0009103">
    <property type="term" value="P:lipopolysaccharide biosynthetic process"/>
    <property type="evidence" value="ECO:0007669"/>
    <property type="project" value="TreeGrafter"/>
</dbReference>
<dbReference type="Gene3D" id="3.40.50.2000">
    <property type="entry name" value="Glycogen Phosphorylase B"/>
    <property type="match status" value="2"/>
</dbReference>
<dbReference type="SUPFAM" id="SSF53756">
    <property type="entry name" value="UDP-Glycosyltransferase/glycogen phosphorylase"/>
    <property type="match status" value="1"/>
</dbReference>
<dbReference type="CDD" id="cd03809">
    <property type="entry name" value="GT4_MtfB-like"/>
    <property type="match status" value="1"/>
</dbReference>
<reference evidence="4" key="2">
    <citation type="submission" date="2020-10" db="EMBL/GenBank/DDBJ databases">
        <title>Mucilaginibacter sp. nov., isolated from soil.</title>
        <authorList>
            <person name="Jeon C.O."/>
        </authorList>
    </citation>
    <scope>NUCLEOTIDE SEQUENCE</scope>
    <source>
        <strain evidence="4">R11</strain>
    </source>
</reference>
<evidence type="ECO:0000259" key="3">
    <source>
        <dbReference type="Pfam" id="PF13439"/>
    </source>
</evidence>
<evidence type="ECO:0000313" key="4">
    <source>
        <dbReference type="EMBL" id="NCD70356.1"/>
    </source>
</evidence>
<keyword evidence="5" id="KW-1185">Reference proteome</keyword>
<dbReference type="InterPro" id="IPR028098">
    <property type="entry name" value="Glyco_trans_4-like_N"/>
</dbReference>
<feature type="domain" description="Glycosyltransferase subfamily 4-like N-terminal" evidence="3">
    <location>
        <begin position="16"/>
        <end position="178"/>
    </location>
</feature>
<name>A0A965ZIN6_9SPHI</name>
<evidence type="ECO:0000313" key="5">
    <source>
        <dbReference type="Proteomes" id="UP000638732"/>
    </source>
</evidence>
<dbReference type="EMBL" id="WWEO01000043">
    <property type="protein sequence ID" value="NCD70356.1"/>
    <property type="molecule type" value="Genomic_DNA"/>
</dbReference>
<evidence type="ECO:0000256" key="1">
    <source>
        <dbReference type="ARBA" id="ARBA00022679"/>
    </source>
</evidence>
<dbReference type="PANTHER" id="PTHR46401">
    <property type="entry name" value="GLYCOSYLTRANSFERASE WBBK-RELATED"/>
    <property type="match status" value="1"/>
</dbReference>
<dbReference type="Pfam" id="PF13439">
    <property type="entry name" value="Glyco_transf_4"/>
    <property type="match status" value="1"/>
</dbReference>
<dbReference type="AlphaFoldDB" id="A0A965ZIN6"/>
<protein>
    <submittedName>
        <fullName evidence="4">Glycosyltransferase</fullName>
    </submittedName>
</protein>
<proteinExistence type="predicted"/>
<dbReference type="InterPro" id="IPR001296">
    <property type="entry name" value="Glyco_trans_1"/>
</dbReference>
<feature type="domain" description="Glycosyl transferase family 1" evidence="2">
    <location>
        <begin position="193"/>
        <end position="346"/>
    </location>
</feature>
<sequence>MVKVLYDYQHFSEQRYGGITRYFANIISEIHHTADIECEVATLYTNNYYIKDIPLPFKSGLVKKLLSKKNKREIKWNRAYSKYLIKRGNYDVFHPTYYHPYFLPYIKKPFVVTVHDMIHERFPEAFLTDDIVSGYKRHVVVKADKVIAISNSTKNDLIELLNIPEDRIEVIYHGVNIKEFSPVKVPRTLDIPDSFILYVGSRDIYKNFNRLAEALVPIFRQHDNMYLVCTGGMPFSKADIKFLTDIDIIHRCIRLSVTDDELTELYQHAKAFVFPSLYEGFGFPILEAFQNSCPVLCSNTSSFPEVGGDAVKYFDPENVNDISDAVLSVLVDDELKNSLVEAGKKRLQLFPLQKCIDKTISLYHQLAGR</sequence>
<dbReference type="Proteomes" id="UP000638732">
    <property type="component" value="Unassembled WGS sequence"/>
</dbReference>
<dbReference type="RefSeq" id="WP_166586339.1">
    <property type="nucleotide sequence ID" value="NZ_WWEO01000043.1"/>
</dbReference>
<dbReference type="Pfam" id="PF00534">
    <property type="entry name" value="Glycos_transf_1"/>
    <property type="match status" value="1"/>
</dbReference>
<organism evidence="4 5">
    <name type="scientific">Mucilaginibacter agri</name>
    <dbReference type="NCBI Taxonomy" id="2695265"/>
    <lineage>
        <taxon>Bacteria</taxon>
        <taxon>Pseudomonadati</taxon>
        <taxon>Bacteroidota</taxon>
        <taxon>Sphingobacteriia</taxon>
        <taxon>Sphingobacteriales</taxon>
        <taxon>Sphingobacteriaceae</taxon>
        <taxon>Mucilaginibacter</taxon>
    </lineage>
</organism>
<dbReference type="PANTHER" id="PTHR46401:SF2">
    <property type="entry name" value="GLYCOSYLTRANSFERASE WBBK-RELATED"/>
    <property type="match status" value="1"/>
</dbReference>
<accession>A0A965ZIN6</accession>
<keyword evidence="1" id="KW-0808">Transferase</keyword>
<reference evidence="4" key="1">
    <citation type="submission" date="2020-01" db="EMBL/GenBank/DDBJ databases">
        <authorList>
            <person name="Seo Y.L."/>
        </authorList>
    </citation>
    <scope>NUCLEOTIDE SEQUENCE</scope>
    <source>
        <strain evidence="4">R11</strain>
    </source>
</reference>
<comment type="caution">
    <text evidence="4">The sequence shown here is derived from an EMBL/GenBank/DDBJ whole genome shotgun (WGS) entry which is preliminary data.</text>
</comment>
<evidence type="ECO:0000259" key="2">
    <source>
        <dbReference type="Pfam" id="PF00534"/>
    </source>
</evidence>